<dbReference type="InterPro" id="IPR014548">
    <property type="entry name" value="Ac_Trasf"/>
</dbReference>
<dbReference type="CDD" id="cd07984">
    <property type="entry name" value="LPLAT_LABLAT-like"/>
    <property type="match status" value="1"/>
</dbReference>
<dbReference type="EMBL" id="JDST02000053">
    <property type="protein sequence ID" value="KFB76509.1"/>
    <property type="molecule type" value="Genomic_DNA"/>
</dbReference>
<evidence type="ECO:0000313" key="10">
    <source>
        <dbReference type="Proteomes" id="UP000021315"/>
    </source>
</evidence>
<sequence length="303" mass="34478">MNSGQHAAAWLHQRERSNLAILRLMVWISLTLGRRVGRLLLYGIALYFLFFSPQARRASRNYLGRSLGRWAEWSDGYRHVLTFASTIHDRVYLLNDRFDLFDIEVHGSEALHAALARQPGALLVGAHLGSFEVLRAVARGRAGLKVAMLMYEKNARKINATLAAINPSAGQDIIPLGRLESMLEARDKLDKGYLVGMLADRALVDEATQEHDFLGQPAAFPIGPFRVAAMLRRPVFFMTGLYLGGNRYRLHFEMLADFSQVAAPDREAAMRAVQACYVSRLEHYCRQAPYNWFNFFDFWRKAR</sequence>
<keyword evidence="7" id="KW-0812">Transmembrane</keyword>
<proteinExistence type="predicted"/>
<dbReference type="RefSeq" id="WP_138677798.1">
    <property type="nucleotide sequence ID" value="NZ_JDST02000053.1"/>
</dbReference>
<protein>
    <submittedName>
        <fullName evidence="9">Acyl-CoA synthetase</fullName>
    </submittedName>
    <submittedName>
        <fullName evidence="8">Lipid A biosynthesis lauroyl acyltransferase</fullName>
    </submittedName>
</protein>
<dbReference type="GO" id="GO:0005886">
    <property type="term" value="C:plasma membrane"/>
    <property type="evidence" value="ECO:0007669"/>
    <property type="project" value="UniProtKB-SubCell"/>
</dbReference>
<reference evidence="8 10" key="1">
    <citation type="submission" date="2014-02" db="EMBL/GenBank/DDBJ databases">
        <title>Expanding our view of genomic diversity in Candidatus Accumulibacter clades.</title>
        <authorList>
            <person name="Skennerton C.T."/>
            <person name="Barr J.J."/>
            <person name="Slater F.R."/>
            <person name="Bond P.L."/>
            <person name="Tyson G.W."/>
        </authorList>
    </citation>
    <scope>NUCLEOTIDE SEQUENCE [LARGE SCALE GENOMIC DNA]</scope>
    <source>
        <strain evidence="10">SK-02</strain>
    </source>
</reference>
<dbReference type="GO" id="GO:0009247">
    <property type="term" value="P:glycolipid biosynthetic process"/>
    <property type="evidence" value="ECO:0007669"/>
    <property type="project" value="UniProtKB-ARBA"/>
</dbReference>
<evidence type="ECO:0000313" key="8">
    <source>
        <dbReference type="EMBL" id="KFB76509.1"/>
    </source>
</evidence>
<evidence type="ECO:0000256" key="5">
    <source>
        <dbReference type="ARBA" id="ARBA00023136"/>
    </source>
</evidence>
<evidence type="ECO:0000256" key="2">
    <source>
        <dbReference type="ARBA" id="ARBA00022475"/>
    </source>
</evidence>
<dbReference type="PIRSF" id="PIRSF028561">
    <property type="entry name" value="Ac_Trasf"/>
    <property type="match status" value="1"/>
</dbReference>
<evidence type="ECO:0000256" key="1">
    <source>
        <dbReference type="ARBA" id="ARBA00004533"/>
    </source>
</evidence>
<keyword evidence="4 8" id="KW-0808">Transferase</keyword>
<dbReference type="InterPro" id="IPR004960">
    <property type="entry name" value="LipA_acyltrans"/>
</dbReference>
<dbReference type="Proteomes" id="UP000509684">
    <property type="component" value="Chromosome"/>
</dbReference>
<keyword evidence="3" id="KW-0997">Cell inner membrane</keyword>
<dbReference type="STRING" id="1453999.AW06_002419"/>
<evidence type="ECO:0000256" key="3">
    <source>
        <dbReference type="ARBA" id="ARBA00022519"/>
    </source>
</evidence>
<name>A0A080MGX2_9PROT</name>
<keyword evidence="7" id="KW-1133">Transmembrane helix</keyword>
<reference evidence="9 11" key="2">
    <citation type="journal article" date="2019" name="Microbiome">
        <title>Annotated bacterial chromosomes from frame-shift-corrected long-read metagenomic data.</title>
        <authorList>
            <person name="Arumugam K."/>
            <person name="Bagci C."/>
            <person name="Bessarab I."/>
            <person name="Beier S."/>
            <person name="Buchfink B."/>
            <person name="Gorska A."/>
            <person name="Qiu G."/>
            <person name="Huson D.H."/>
            <person name="Williams R.B.H."/>
        </authorList>
    </citation>
    <scope>NUCLEOTIDE SEQUENCE [LARGE SCALE GENOMIC DNA]</scope>
    <source>
        <strain evidence="9">SSA1</strain>
    </source>
</reference>
<dbReference type="EMBL" id="CP058708">
    <property type="protein sequence ID" value="QLH51555.1"/>
    <property type="molecule type" value="Genomic_DNA"/>
</dbReference>
<keyword evidence="5 7" id="KW-0472">Membrane</keyword>
<comment type="subcellular location">
    <subcellularLocation>
        <location evidence="1">Cell inner membrane</location>
    </subcellularLocation>
</comment>
<evidence type="ECO:0000256" key="6">
    <source>
        <dbReference type="ARBA" id="ARBA00023315"/>
    </source>
</evidence>
<evidence type="ECO:0000313" key="11">
    <source>
        <dbReference type="Proteomes" id="UP000509684"/>
    </source>
</evidence>
<keyword evidence="6 8" id="KW-0012">Acyltransferase</keyword>
<feature type="transmembrane region" description="Helical" evidence="7">
    <location>
        <begin position="24"/>
        <end position="50"/>
    </location>
</feature>
<accession>A0A7D5NBR4</accession>
<reference evidence="9" key="3">
    <citation type="submission" date="2020-06" db="EMBL/GenBank/DDBJ databases">
        <authorList>
            <person name="Arumugam K."/>
            <person name="Besarab I."/>
            <person name="Haryono M."/>
            <person name="Bagci C."/>
            <person name="Beier S."/>
            <person name="Buchfink B."/>
            <person name="Gorska A."/>
            <person name="Qiu G."/>
            <person name="Huson D.H."/>
            <person name="Williams R.B."/>
        </authorList>
    </citation>
    <scope>NUCLEOTIDE SEQUENCE</scope>
    <source>
        <strain evidence="9">SSA1</strain>
    </source>
</reference>
<gene>
    <name evidence="8" type="ORF">AW06_002419</name>
    <name evidence="9" type="ORF">HWD57_18405</name>
</gene>
<evidence type="ECO:0000256" key="4">
    <source>
        <dbReference type="ARBA" id="ARBA00022679"/>
    </source>
</evidence>
<keyword evidence="2" id="KW-1003">Cell membrane</keyword>
<dbReference type="GO" id="GO:0016746">
    <property type="term" value="F:acyltransferase activity"/>
    <property type="evidence" value="ECO:0007669"/>
    <property type="project" value="UniProtKB-KW"/>
</dbReference>
<dbReference type="Proteomes" id="UP000021315">
    <property type="component" value="Unassembled WGS sequence"/>
</dbReference>
<evidence type="ECO:0000313" key="9">
    <source>
        <dbReference type="EMBL" id="QLH51555.1"/>
    </source>
</evidence>
<accession>A0A080MGX2</accession>
<dbReference type="KEGG" id="acog:HWD57_18405"/>
<dbReference type="PANTHER" id="PTHR30606:SF9">
    <property type="entry name" value="LIPID A BIOSYNTHESIS LAUROYLTRANSFERASE"/>
    <property type="match status" value="1"/>
</dbReference>
<dbReference type="PANTHER" id="PTHR30606">
    <property type="entry name" value="LIPID A BIOSYNTHESIS LAUROYL ACYLTRANSFERASE"/>
    <property type="match status" value="1"/>
</dbReference>
<evidence type="ECO:0000256" key="7">
    <source>
        <dbReference type="SAM" id="Phobius"/>
    </source>
</evidence>
<dbReference type="AlphaFoldDB" id="A0A080MGX2"/>
<dbReference type="Pfam" id="PF03279">
    <property type="entry name" value="Lip_A_acyltrans"/>
    <property type="match status" value="1"/>
</dbReference>
<keyword evidence="10" id="KW-1185">Reference proteome</keyword>
<organism evidence="8 10">
    <name type="scientific">Candidatus Accumulibacter cognatus</name>
    <dbReference type="NCBI Taxonomy" id="2954383"/>
    <lineage>
        <taxon>Bacteria</taxon>
        <taxon>Pseudomonadati</taxon>
        <taxon>Pseudomonadota</taxon>
        <taxon>Betaproteobacteria</taxon>
        <taxon>Candidatus Accumulibacter</taxon>
    </lineage>
</organism>